<dbReference type="HAMAP" id="MF_00274">
    <property type="entry name" value="DNA_YbaB_EbfC"/>
    <property type="match status" value="1"/>
</dbReference>
<evidence type="ECO:0000256" key="4">
    <source>
        <dbReference type="HAMAP-Rule" id="MF_00274"/>
    </source>
</evidence>
<comment type="subunit">
    <text evidence="1 4">Homodimer.</text>
</comment>
<accession>A0A139SXL3</accession>
<comment type="subcellular location">
    <subcellularLocation>
        <location evidence="4">Cytoplasm</location>
        <location evidence="4">Nucleoid</location>
    </subcellularLocation>
</comment>
<comment type="function">
    <text evidence="4">Binds to DNA and alters its conformation. May be involved in regulation of gene expression, nucleoid organization and DNA protection.</text>
</comment>
<dbReference type="PIRSF" id="PIRSF004555">
    <property type="entry name" value="UCP004555"/>
    <property type="match status" value="1"/>
</dbReference>
<sequence length="108" mass="11712">MLSGGMAGLMKQAQEMQEKMQKMQEELQQAEVTGQAGAGLVSVVMNGRHDVKRVSLDDSLLQEDKEILEDLIAAAVNDAVRKVEANNQQKMASMTAGLPLPPGFKLPF</sequence>
<proteinExistence type="inferred from homology"/>
<dbReference type="PANTHER" id="PTHR33449:SF1">
    <property type="entry name" value="NUCLEOID-ASSOCIATED PROTEIN YBAB"/>
    <property type="match status" value="1"/>
</dbReference>
<protein>
    <recommendedName>
        <fullName evidence="4">Nucleoid-associated protein AXE65_09160</fullName>
    </recommendedName>
</protein>
<comment type="similarity">
    <text evidence="4">Belongs to the YbaB/EbfC family.</text>
</comment>
<keyword evidence="7" id="KW-1185">Reference proteome</keyword>
<dbReference type="GO" id="GO:0043590">
    <property type="term" value="C:bacterial nucleoid"/>
    <property type="evidence" value="ECO:0007669"/>
    <property type="project" value="UniProtKB-UniRule"/>
</dbReference>
<dbReference type="InterPro" id="IPR004401">
    <property type="entry name" value="YbaB/EbfC"/>
</dbReference>
<feature type="region of interest" description="Disordered" evidence="5">
    <location>
        <begin position="1"/>
        <end position="28"/>
    </location>
</feature>
<dbReference type="Gene3D" id="3.30.1310.10">
    <property type="entry name" value="Nucleoid-associated protein YbaB-like domain"/>
    <property type="match status" value="1"/>
</dbReference>
<dbReference type="SUPFAM" id="SSF82607">
    <property type="entry name" value="YbaB-like"/>
    <property type="match status" value="1"/>
</dbReference>
<dbReference type="Pfam" id="PF02575">
    <property type="entry name" value="YbaB_DNA_bd"/>
    <property type="match status" value="1"/>
</dbReference>
<organism evidence="6 7">
    <name type="scientific">Ventosimonas gracilis</name>
    <dbReference type="NCBI Taxonomy" id="1680762"/>
    <lineage>
        <taxon>Bacteria</taxon>
        <taxon>Pseudomonadati</taxon>
        <taxon>Pseudomonadota</taxon>
        <taxon>Gammaproteobacteria</taxon>
        <taxon>Pseudomonadales</taxon>
        <taxon>Ventosimonadaceae</taxon>
        <taxon>Ventosimonas</taxon>
    </lineage>
</organism>
<evidence type="ECO:0000256" key="5">
    <source>
        <dbReference type="SAM" id="MobiDB-lite"/>
    </source>
</evidence>
<dbReference type="AlphaFoldDB" id="A0A139SXL3"/>
<dbReference type="PANTHER" id="PTHR33449">
    <property type="entry name" value="NUCLEOID-ASSOCIATED PROTEIN YBAB"/>
    <property type="match status" value="1"/>
</dbReference>
<dbReference type="GO" id="GO:0005829">
    <property type="term" value="C:cytosol"/>
    <property type="evidence" value="ECO:0007669"/>
    <property type="project" value="TreeGrafter"/>
</dbReference>
<dbReference type="EMBL" id="LSZO01000017">
    <property type="protein sequence ID" value="KXU39358.1"/>
    <property type="molecule type" value="Genomic_DNA"/>
</dbReference>
<evidence type="ECO:0000313" key="7">
    <source>
        <dbReference type="Proteomes" id="UP000072660"/>
    </source>
</evidence>
<reference evidence="6 7" key="1">
    <citation type="submission" date="2016-02" db="EMBL/GenBank/DDBJ databases">
        <authorList>
            <person name="Wen L."/>
            <person name="He K."/>
            <person name="Yang H."/>
        </authorList>
    </citation>
    <scope>NUCLEOTIDE SEQUENCE [LARGE SCALE GENOMIC DNA]</scope>
    <source>
        <strain evidence="6 7">CV58</strain>
    </source>
</reference>
<dbReference type="OrthoDB" id="9808738at2"/>
<evidence type="ECO:0000256" key="2">
    <source>
        <dbReference type="ARBA" id="ARBA00022490"/>
    </source>
</evidence>
<dbReference type="GO" id="GO:0003677">
    <property type="term" value="F:DNA binding"/>
    <property type="evidence" value="ECO:0007669"/>
    <property type="project" value="UniProtKB-UniRule"/>
</dbReference>
<keyword evidence="2 4" id="KW-0963">Cytoplasm</keyword>
<gene>
    <name evidence="6" type="ORF">AXE65_09160</name>
</gene>
<feature type="compositionally biased region" description="Basic and acidic residues" evidence="5">
    <location>
        <begin position="16"/>
        <end position="25"/>
    </location>
</feature>
<dbReference type="InterPro" id="IPR036894">
    <property type="entry name" value="YbaB-like_sf"/>
</dbReference>
<name>A0A139SXL3_9GAMM</name>
<dbReference type="NCBIfam" id="TIGR00103">
    <property type="entry name" value="DNA_YbaB_EbfC"/>
    <property type="match status" value="1"/>
</dbReference>
<dbReference type="FunFam" id="3.30.1310.10:FF:000001">
    <property type="entry name" value="Nucleoid-associated protein YbaB"/>
    <property type="match status" value="1"/>
</dbReference>
<comment type="caution">
    <text evidence="6">The sequence shown here is derived from an EMBL/GenBank/DDBJ whole genome shotgun (WGS) entry which is preliminary data.</text>
</comment>
<evidence type="ECO:0000256" key="3">
    <source>
        <dbReference type="ARBA" id="ARBA00023125"/>
    </source>
</evidence>
<evidence type="ECO:0000313" key="6">
    <source>
        <dbReference type="EMBL" id="KXU39358.1"/>
    </source>
</evidence>
<dbReference type="Proteomes" id="UP000072660">
    <property type="component" value="Unassembled WGS sequence"/>
</dbReference>
<keyword evidence="3 4" id="KW-0238">DNA-binding</keyword>
<evidence type="ECO:0000256" key="1">
    <source>
        <dbReference type="ARBA" id="ARBA00011738"/>
    </source>
</evidence>
<dbReference type="RefSeq" id="WP_068386784.1">
    <property type="nucleotide sequence ID" value="NZ_LSZO01000017.1"/>
</dbReference>